<dbReference type="PROSITE" id="PS51729">
    <property type="entry name" value="GNAT_YJDJ"/>
    <property type="match status" value="1"/>
</dbReference>
<dbReference type="Pfam" id="PF14542">
    <property type="entry name" value="Acetyltransf_CG"/>
    <property type="match status" value="1"/>
</dbReference>
<reference evidence="3" key="1">
    <citation type="submission" date="2016-10" db="EMBL/GenBank/DDBJ databases">
        <authorList>
            <person name="Varghese N."/>
            <person name="Submissions S."/>
        </authorList>
    </citation>
    <scope>NUCLEOTIDE SEQUENCE [LARGE SCALE GENOMIC DNA]</scope>
    <source>
        <strain evidence="3">DSM 24499</strain>
    </source>
</reference>
<gene>
    <name evidence="2" type="ORF">SAMN04487907_11043</name>
</gene>
<keyword evidence="3" id="KW-1185">Reference proteome</keyword>
<evidence type="ECO:0000259" key="1">
    <source>
        <dbReference type="PROSITE" id="PS51729"/>
    </source>
</evidence>
<name>A0A1I1MMF2_9FLAO</name>
<sequence>MESPIKHKENDRMGMFYMEGEKGIIAELTYTKSGNGLITIDHTEVKRQYEGQGKATKLVAETVKYAREKDLKIEPLCPFAEVMFERYSEYSDVRA</sequence>
<dbReference type="AlphaFoldDB" id="A0A1I1MMF2"/>
<dbReference type="Gene3D" id="3.40.630.30">
    <property type="match status" value="1"/>
</dbReference>
<dbReference type="InterPro" id="IPR045057">
    <property type="entry name" value="Gcn5-rel_NAT"/>
</dbReference>
<dbReference type="RefSeq" id="WP_245758683.1">
    <property type="nucleotide sequence ID" value="NZ_FOKV01000010.1"/>
</dbReference>
<feature type="domain" description="N-acetyltransferase" evidence="1">
    <location>
        <begin position="8"/>
        <end position="95"/>
    </location>
</feature>
<dbReference type="Proteomes" id="UP000199438">
    <property type="component" value="Unassembled WGS sequence"/>
</dbReference>
<proteinExistence type="predicted"/>
<dbReference type="STRING" id="1334022.SAMN04487907_11043"/>
<dbReference type="PANTHER" id="PTHR31435:SF10">
    <property type="entry name" value="BSR4717 PROTEIN"/>
    <property type="match status" value="1"/>
</dbReference>
<evidence type="ECO:0000313" key="3">
    <source>
        <dbReference type="Proteomes" id="UP000199438"/>
    </source>
</evidence>
<evidence type="ECO:0000313" key="2">
    <source>
        <dbReference type="EMBL" id="SFC86637.1"/>
    </source>
</evidence>
<protein>
    <recommendedName>
        <fullName evidence="1">N-acetyltransferase domain-containing protein</fullName>
    </recommendedName>
</protein>
<accession>A0A1I1MMF2</accession>
<dbReference type="SUPFAM" id="SSF55729">
    <property type="entry name" value="Acyl-CoA N-acyltransferases (Nat)"/>
    <property type="match status" value="1"/>
</dbReference>
<dbReference type="InterPro" id="IPR016181">
    <property type="entry name" value="Acyl_CoA_acyltransferase"/>
</dbReference>
<dbReference type="InterPro" id="IPR031165">
    <property type="entry name" value="GNAT_YJDJ"/>
</dbReference>
<organism evidence="2 3">
    <name type="scientific">Zunongwangia mangrovi</name>
    <dbReference type="NCBI Taxonomy" id="1334022"/>
    <lineage>
        <taxon>Bacteria</taxon>
        <taxon>Pseudomonadati</taxon>
        <taxon>Bacteroidota</taxon>
        <taxon>Flavobacteriia</taxon>
        <taxon>Flavobacteriales</taxon>
        <taxon>Flavobacteriaceae</taxon>
        <taxon>Zunongwangia</taxon>
    </lineage>
</organism>
<dbReference type="PANTHER" id="PTHR31435">
    <property type="entry name" value="PROTEIN NATD1"/>
    <property type="match status" value="1"/>
</dbReference>
<dbReference type="EMBL" id="FOKV01000010">
    <property type="protein sequence ID" value="SFC86637.1"/>
    <property type="molecule type" value="Genomic_DNA"/>
</dbReference>